<name>A0A835SZG2_9CHLO</name>
<accession>A0A835SZG2</accession>
<feature type="region of interest" description="Disordered" evidence="4">
    <location>
        <begin position="674"/>
        <end position="768"/>
    </location>
</feature>
<feature type="region of interest" description="Disordered" evidence="4">
    <location>
        <begin position="589"/>
        <end position="640"/>
    </location>
</feature>
<organism evidence="6 7">
    <name type="scientific">Chlamydomonas schloesseri</name>
    <dbReference type="NCBI Taxonomy" id="2026947"/>
    <lineage>
        <taxon>Eukaryota</taxon>
        <taxon>Viridiplantae</taxon>
        <taxon>Chlorophyta</taxon>
        <taxon>core chlorophytes</taxon>
        <taxon>Chlorophyceae</taxon>
        <taxon>CS clade</taxon>
        <taxon>Chlamydomonadales</taxon>
        <taxon>Chlamydomonadaceae</taxon>
        <taxon>Chlamydomonas</taxon>
    </lineage>
</organism>
<keyword evidence="3" id="KW-0808">Transferase</keyword>
<comment type="similarity">
    <text evidence="1">Belongs to the methyltransferase superfamily.</text>
</comment>
<gene>
    <name evidence="6" type="ORF">HYH02_011666</name>
</gene>
<dbReference type="AlphaFoldDB" id="A0A835SZG2"/>
<keyword evidence="2" id="KW-0489">Methyltransferase</keyword>
<dbReference type="Pfam" id="PF08241">
    <property type="entry name" value="Methyltransf_11"/>
    <property type="match status" value="1"/>
</dbReference>
<dbReference type="InterPro" id="IPR013216">
    <property type="entry name" value="Methyltransf_11"/>
</dbReference>
<proteinExistence type="inferred from homology"/>
<evidence type="ECO:0000259" key="5">
    <source>
        <dbReference type="Pfam" id="PF08241"/>
    </source>
</evidence>
<evidence type="ECO:0000313" key="7">
    <source>
        <dbReference type="Proteomes" id="UP000613740"/>
    </source>
</evidence>
<feature type="domain" description="Methyltransferase type 11" evidence="5">
    <location>
        <begin position="59"/>
        <end position="160"/>
    </location>
</feature>
<dbReference type="PANTHER" id="PTHR12176">
    <property type="entry name" value="SAM-DEPENDENT METHYLTRANSFERASE SUPERFAMILY PROTEIN"/>
    <property type="match status" value="1"/>
</dbReference>
<sequence>MSTEVAEQRALRLQNVRYAEREYWDQRYINQPCEFDWFYGYTALRKVVRQFVKRSKLVLHVGCGNSNFQEGMARDGYQVVNTDISEVVIEQMRKKHAEVPGLRYVVSDCRDMPEFLDCQFGSVIDKGTVDALLCSKDAGIHITAMFREISRVLVPGGTFLLITLGGPAHRLPLVVRPEFGWSVQVCLVRRVPDSQFAPSEPGRPIPLNDTPKPLSFIGPLPANPDGSVDGLPEDFDAAHYFFAYACRKAPLVLGGAGLAEAAAAGAGAAAATAAATAAGGRTGSMAEEADNALRRVRLPEGWCNTVRAVAQAIRGELGLPPGILGRGRRVRTTTRASFERQQREREAQAAAAATAMAAAAAGAIAPAAAALAAAAADVDAVAGRTDGACSGAVTATPAACKHALPTATLAAPAAEAARRLGHVTQAQPSGAPGVSSPKPESGAAVSGATADQYAAAAAATARAQEHEAEAAAEAEQQQLLDPLGAGGPAAGHVHASAVDEATAQAAAAATRKHHMQHVMLPAEPRSSTPSPLTLHQPPHQGPQPQPHSLKQQCRRSSHGPHSELAANAVAVACSGSQAAAAWGGACRTARANGGRATSGGPGPGSCDRLERGASGAQQLRAGRHCPAAAHDGSAQPGDAGGLPGLLQVAAAAAADDEELLVVVDDDTCSAPQLRLPGEWAGGEHGLQDSVCGPSGGWSPTGSDSMAALLGQLQLQKQPRKPSPQAQTQTQDEAQEQTHQQEQPALDGPGLCGPASKAATPDASAVAKPAGSTLQHWALQQQALQQCGAAGASAGNGAISFRRLSITVSDAFDVLDKVDGALSGPRMQRPEDSGV</sequence>
<evidence type="ECO:0000256" key="4">
    <source>
        <dbReference type="SAM" id="MobiDB-lite"/>
    </source>
</evidence>
<evidence type="ECO:0000256" key="3">
    <source>
        <dbReference type="ARBA" id="ARBA00022679"/>
    </source>
</evidence>
<dbReference type="OrthoDB" id="411785at2759"/>
<keyword evidence="7" id="KW-1185">Reference proteome</keyword>
<dbReference type="SUPFAM" id="SSF53335">
    <property type="entry name" value="S-adenosyl-L-methionine-dependent methyltransferases"/>
    <property type="match status" value="1"/>
</dbReference>
<evidence type="ECO:0000256" key="1">
    <source>
        <dbReference type="ARBA" id="ARBA00008361"/>
    </source>
</evidence>
<reference evidence="6" key="1">
    <citation type="journal article" date="2020" name="bioRxiv">
        <title>Comparative genomics of Chlamydomonas.</title>
        <authorList>
            <person name="Craig R.J."/>
            <person name="Hasan A.R."/>
            <person name="Ness R.W."/>
            <person name="Keightley P.D."/>
        </authorList>
    </citation>
    <scope>NUCLEOTIDE SEQUENCE</scope>
    <source>
        <strain evidence="6">CCAP 11/173</strain>
    </source>
</reference>
<feature type="compositionally biased region" description="Low complexity" evidence="4">
    <location>
        <begin position="724"/>
        <end position="744"/>
    </location>
</feature>
<feature type="region of interest" description="Disordered" evidence="4">
    <location>
        <begin position="522"/>
        <end position="562"/>
    </location>
</feature>
<comment type="caution">
    <text evidence="6">The sequence shown here is derived from an EMBL/GenBank/DDBJ whole genome shotgun (WGS) entry which is preliminary data.</text>
</comment>
<dbReference type="EMBL" id="JAEHOD010000050">
    <property type="protein sequence ID" value="KAG2436162.1"/>
    <property type="molecule type" value="Genomic_DNA"/>
</dbReference>
<evidence type="ECO:0000256" key="2">
    <source>
        <dbReference type="ARBA" id="ARBA00022603"/>
    </source>
</evidence>
<dbReference type="InterPro" id="IPR029063">
    <property type="entry name" value="SAM-dependent_MTases_sf"/>
</dbReference>
<dbReference type="Gene3D" id="3.40.50.150">
    <property type="entry name" value="Vaccinia Virus protein VP39"/>
    <property type="match status" value="1"/>
</dbReference>
<evidence type="ECO:0000313" key="6">
    <source>
        <dbReference type="EMBL" id="KAG2436162.1"/>
    </source>
</evidence>
<dbReference type="CDD" id="cd02440">
    <property type="entry name" value="AdoMet_MTases"/>
    <property type="match status" value="1"/>
</dbReference>
<dbReference type="GO" id="GO:0008757">
    <property type="term" value="F:S-adenosylmethionine-dependent methyltransferase activity"/>
    <property type="evidence" value="ECO:0007669"/>
    <property type="project" value="InterPro"/>
</dbReference>
<dbReference type="FunFam" id="3.40.50.150:FF:000565">
    <property type="entry name" value="Predicted protein"/>
    <property type="match status" value="1"/>
</dbReference>
<protein>
    <recommendedName>
        <fullName evidence="5">Methyltransferase type 11 domain-containing protein</fullName>
    </recommendedName>
</protein>
<feature type="region of interest" description="Disordered" evidence="4">
    <location>
        <begin position="424"/>
        <end position="447"/>
    </location>
</feature>
<dbReference type="PANTHER" id="PTHR12176:SF79">
    <property type="entry name" value="METHYLTRANSFERASE TYPE 11 DOMAIN-CONTAINING PROTEIN"/>
    <property type="match status" value="1"/>
</dbReference>
<dbReference type="Proteomes" id="UP000613740">
    <property type="component" value="Unassembled WGS sequence"/>
</dbReference>
<dbReference type="GO" id="GO:0032259">
    <property type="term" value="P:methylation"/>
    <property type="evidence" value="ECO:0007669"/>
    <property type="project" value="UniProtKB-KW"/>
</dbReference>
<dbReference type="InterPro" id="IPR051419">
    <property type="entry name" value="Lys/N-term_MeTrsfase_sf"/>
</dbReference>